<evidence type="ECO:0000313" key="2">
    <source>
        <dbReference type="EnsemblMetazoa" id="GAUT019877-PA"/>
    </source>
</evidence>
<keyword evidence="1" id="KW-0472">Membrane</keyword>
<dbReference type="AlphaFoldDB" id="A0A1A9UYK2"/>
<protein>
    <submittedName>
        <fullName evidence="2">Uncharacterized protein</fullName>
    </submittedName>
</protein>
<accession>A0A1A9UYK2</accession>
<sequence>MNVEMTSITILDDINHFALHSLPYLLGTARRQPTMARNDRYDLAVLLDEMRTFLLMTEVVEINPGRRLSRCHLESTTPNERQLENRAEENQPQTLGELFDAAISAAVDDTKRGPLTSLQLILEMVLIAGAAEISVLLRFKFRHRKKMSDITFTAVNGSTNSTYSKKLLNVDMNPRHFVLLKPGHYYPKLNVADLQSLLNWKRICVVGIIKTGKDWLLMHPCTVLLLMMANEGLLVVFWGYFTFSELAAINTIAVEISNTKLTVTIDV</sequence>
<feature type="transmembrane region" description="Helical" evidence="1">
    <location>
        <begin position="120"/>
        <end position="139"/>
    </location>
</feature>
<keyword evidence="1" id="KW-0812">Transmembrane</keyword>
<keyword evidence="3" id="KW-1185">Reference proteome</keyword>
<keyword evidence="1" id="KW-1133">Transmembrane helix</keyword>
<organism evidence="2 3">
    <name type="scientific">Glossina austeni</name>
    <name type="common">Savannah tsetse fly</name>
    <dbReference type="NCBI Taxonomy" id="7395"/>
    <lineage>
        <taxon>Eukaryota</taxon>
        <taxon>Metazoa</taxon>
        <taxon>Ecdysozoa</taxon>
        <taxon>Arthropoda</taxon>
        <taxon>Hexapoda</taxon>
        <taxon>Insecta</taxon>
        <taxon>Pterygota</taxon>
        <taxon>Neoptera</taxon>
        <taxon>Endopterygota</taxon>
        <taxon>Diptera</taxon>
        <taxon>Brachycera</taxon>
        <taxon>Muscomorpha</taxon>
        <taxon>Hippoboscoidea</taxon>
        <taxon>Glossinidae</taxon>
        <taxon>Glossina</taxon>
    </lineage>
</organism>
<evidence type="ECO:0000313" key="3">
    <source>
        <dbReference type="Proteomes" id="UP000078200"/>
    </source>
</evidence>
<dbReference type="EnsemblMetazoa" id="GAUT019877-RA">
    <property type="protein sequence ID" value="GAUT019877-PA"/>
    <property type="gene ID" value="GAUT019877"/>
</dbReference>
<dbReference type="VEuPathDB" id="VectorBase:GAUT019877"/>
<reference evidence="2" key="1">
    <citation type="submission" date="2020-05" db="UniProtKB">
        <authorList>
            <consortium name="EnsemblMetazoa"/>
        </authorList>
    </citation>
    <scope>IDENTIFICATION</scope>
    <source>
        <strain evidence="2">TTRI</strain>
    </source>
</reference>
<name>A0A1A9UYK2_GLOAU</name>
<proteinExistence type="predicted"/>
<dbReference type="Proteomes" id="UP000078200">
    <property type="component" value="Unassembled WGS sequence"/>
</dbReference>
<evidence type="ECO:0000256" key="1">
    <source>
        <dbReference type="SAM" id="Phobius"/>
    </source>
</evidence>